<dbReference type="STRING" id="78245.Xaut_3604"/>
<dbReference type="OrthoDB" id="8909920at2"/>
<evidence type="ECO:0000256" key="1">
    <source>
        <dbReference type="SAM" id="MobiDB-lite"/>
    </source>
</evidence>
<feature type="compositionally biased region" description="Pro residues" evidence="1">
    <location>
        <begin position="223"/>
        <end position="237"/>
    </location>
</feature>
<dbReference type="Pfam" id="PF03837">
    <property type="entry name" value="RecT"/>
    <property type="match status" value="1"/>
</dbReference>
<dbReference type="GO" id="GO:0006259">
    <property type="term" value="P:DNA metabolic process"/>
    <property type="evidence" value="ECO:0007669"/>
    <property type="project" value="InterPro"/>
</dbReference>
<name>A7ILD9_XANP2</name>
<dbReference type="eggNOG" id="ENOG5030Z9E">
    <property type="taxonomic scope" value="Bacteria"/>
</dbReference>
<dbReference type="InterPro" id="IPR018330">
    <property type="entry name" value="RecT_fam"/>
</dbReference>
<evidence type="ECO:0000313" key="2">
    <source>
        <dbReference type="EMBL" id="ABS68832.1"/>
    </source>
</evidence>
<evidence type="ECO:0008006" key="4">
    <source>
        <dbReference type="Google" id="ProtNLM"/>
    </source>
</evidence>
<dbReference type="EMBL" id="CP000781">
    <property type="protein sequence ID" value="ABS68832.1"/>
    <property type="molecule type" value="Genomic_DNA"/>
</dbReference>
<dbReference type="GO" id="GO:0003677">
    <property type="term" value="F:DNA binding"/>
    <property type="evidence" value="ECO:0007669"/>
    <property type="project" value="InterPro"/>
</dbReference>
<keyword evidence="3" id="KW-1185">Reference proteome</keyword>
<reference evidence="2 3" key="1">
    <citation type="submission" date="2007-07" db="EMBL/GenBank/DDBJ databases">
        <title>Complete sequence of chromosome of Xanthobacter autotrophicus Py2.</title>
        <authorList>
            <consortium name="US DOE Joint Genome Institute"/>
            <person name="Copeland A."/>
            <person name="Lucas S."/>
            <person name="Lapidus A."/>
            <person name="Barry K."/>
            <person name="Glavina del Rio T."/>
            <person name="Hammon N."/>
            <person name="Israni S."/>
            <person name="Dalin E."/>
            <person name="Tice H."/>
            <person name="Pitluck S."/>
            <person name="Sims D."/>
            <person name="Brettin T."/>
            <person name="Bruce D."/>
            <person name="Detter J.C."/>
            <person name="Han C."/>
            <person name="Tapia R."/>
            <person name="Brainard J."/>
            <person name="Schmutz J."/>
            <person name="Larimer F."/>
            <person name="Land M."/>
            <person name="Hauser L."/>
            <person name="Kyrpides N."/>
            <person name="Kim E."/>
            <person name="Ensigns S.A."/>
            <person name="Richardson P."/>
        </authorList>
    </citation>
    <scope>NUCLEOTIDE SEQUENCE [LARGE SCALE GENOMIC DNA]</scope>
    <source>
        <strain evidence="3">ATCC BAA-1158 / Py2</strain>
    </source>
</reference>
<evidence type="ECO:0000313" key="3">
    <source>
        <dbReference type="Proteomes" id="UP000002417"/>
    </source>
</evidence>
<proteinExistence type="predicted"/>
<gene>
    <name evidence="2" type="ordered locus">Xaut_3604</name>
</gene>
<sequence length="369" mass="39879">MNALAPINVQSSAIRAMVPQTMDEVFHLADAVHRSGLAPTGLKNVQAVAIAIMTGLELGVPPMTALQRIAVINGRPTIWGDLAIALVRASGLAETIKEEILGEGDDRVAICTVKRKGDPQQVVGSFSVADAKRARLWDPREKVQRRRQDGNGTYEALNDAPWHRFPERMMKMRARAFALRDGFADVLGGLYLREELEEEQVDIRDVTPPTAPPPTITEEKKAPAPPAPAPAALAPPDPHVDLPSPLDRVTTPEVRDMVLNSPSAPAGLAQKAPAPPPPSVASVPAREERAPSPGEGAPRPDRAPSPAPFPNMAPHLVSLWAELGKCQNPTALENTWAFEEDDINTWSMADRESAAALYERRLAELCRKG</sequence>
<protein>
    <recommendedName>
        <fullName evidence="4">Recombinase RecT</fullName>
    </recommendedName>
</protein>
<dbReference type="Proteomes" id="UP000002417">
    <property type="component" value="Chromosome"/>
</dbReference>
<organism evidence="2 3">
    <name type="scientific">Xanthobacter autotrophicus (strain ATCC BAA-1158 / Py2)</name>
    <dbReference type="NCBI Taxonomy" id="78245"/>
    <lineage>
        <taxon>Bacteria</taxon>
        <taxon>Pseudomonadati</taxon>
        <taxon>Pseudomonadota</taxon>
        <taxon>Alphaproteobacteria</taxon>
        <taxon>Hyphomicrobiales</taxon>
        <taxon>Xanthobacteraceae</taxon>
        <taxon>Xanthobacter</taxon>
    </lineage>
</organism>
<accession>A7ILD9</accession>
<feature type="compositionally biased region" description="Low complexity" evidence="1">
    <location>
        <begin position="263"/>
        <end position="272"/>
    </location>
</feature>
<dbReference type="KEGG" id="xau:Xaut_3604"/>
<feature type="region of interest" description="Disordered" evidence="1">
    <location>
        <begin position="201"/>
        <end position="312"/>
    </location>
</feature>
<dbReference type="AlphaFoldDB" id="A7ILD9"/>
<dbReference type="HOGENOM" id="CLU_749947_0_0_5"/>